<proteinExistence type="predicted"/>
<sequence length="33" mass="3900">RKWRSAVSVQGWLHGASIRFPKVIQRLLIARRL</sequence>
<reference evidence="1" key="1">
    <citation type="submission" date="2021-02" db="EMBL/GenBank/DDBJ databases">
        <authorList>
            <person name="Syme A R."/>
            <person name="Syme A R."/>
            <person name="Moolhuijzen P."/>
        </authorList>
    </citation>
    <scope>NUCLEOTIDE SEQUENCE</scope>
    <source>
        <strain evidence="1">W1-1</strain>
    </source>
</reference>
<feature type="non-terminal residue" evidence="1">
    <location>
        <position position="1"/>
    </location>
</feature>
<dbReference type="AlphaFoldDB" id="A0A6S6WGC6"/>
<evidence type="ECO:0000313" key="1">
    <source>
        <dbReference type="EMBL" id="CAE7215885.1"/>
    </source>
</evidence>
<evidence type="ECO:0000313" key="2">
    <source>
        <dbReference type="Proteomes" id="UP000472372"/>
    </source>
</evidence>
<name>A0A6S6WGC6_9PLEO</name>
<organism evidence="1 2">
    <name type="scientific">Pyrenophora teres f. teres</name>
    <dbReference type="NCBI Taxonomy" id="97479"/>
    <lineage>
        <taxon>Eukaryota</taxon>
        <taxon>Fungi</taxon>
        <taxon>Dikarya</taxon>
        <taxon>Ascomycota</taxon>
        <taxon>Pezizomycotina</taxon>
        <taxon>Dothideomycetes</taxon>
        <taxon>Pleosporomycetidae</taxon>
        <taxon>Pleosporales</taxon>
        <taxon>Pleosporineae</taxon>
        <taxon>Pleosporaceae</taxon>
        <taxon>Pyrenophora</taxon>
    </lineage>
</organism>
<dbReference type="Proteomes" id="UP000472372">
    <property type="component" value="Chromosome 11"/>
</dbReference>
<accession>A0A6S6WGC6</accession>
<gene>
    <name evidence="1" type="ORF">PTTW11_10752</name>
</gene>
<protein>
    <submittedName>
        <fullName evidence="1">Uncharacterized protein</fullName>
    </submittedName>
</protein>
<dbReference type="EMBL" id="HG992987">
    <property type="protein sequence ID" value="CAE7215885.1"/>
    <property type="molecule type" value="Genomic_DNA"/>
</dbReference>